<evidence type="ECO:0000313" key="1">
    <source>
        <dbReference type="EMBL" id="GEQ36022.1"/>
    </source>
</evidence>
<dbReference type="RefSeq" id="WP_091761309.1">
    <property type="nucleotide sequence ID" value="NZ_BJVX01000010.1"/>
</dbReference>
<dbReference type="Proteomes" id="UP000887127">
    <property type="component" value="Unassembled WGS sequence"/>
</dbReference>
<organism evidence="1 2">
    <name type="scientific">Marinilactibacillus psychrotolerans</name>
    <dbReference type="NCBI Taxonomy" id="191770"/>
    <lineage>
        <taxon>Bacteria</taxon>
        <taxon>Bacillati</taxon>
        <taxon>Bacillota</taxon>
        <taxon>Bacilli</taxon>
        <taxon>Lactobacillales</taxon>
        <taxon>Carnobacteriaceae</taxon>
        <taxon>Marinilactibacillus</taxon>
    </lineage>
</organism>
<reference evidence="1" key="1">
    <citation type="submission" date="2019-08" db="EMBL/GenBank/DDBJ databases">
        <title>Marinilactibacillus psychrotolerans M13-2T whole genome sequencing project.</title>
        <authorList>
            <person name="Ishikawa M."/>
            <person name="Suzuki T."/>
            <person name="Matsutani M."/>
        </authorList>
    </citation>
    <scope>NUCLEOTIDE SEQUENCE</scope>
    <source>
        <strain evidence="1">M13-2T</strain>
    </source>
</reference>
<dbReference type="GeneID" id="96911539"/>
<name>A0AAV3WRK3_9LACT</name>
<dbReference type="AlphaFoldDB" id="A0AAV3WRK3"/>
<comment type="caution">
    <text evidence="1">The sequence shown here is derived from an EMBL/GenBank/DDBJ whole genome shotgun (WGS) entry which is preliminary data.</text>
</comment>
<dbReference type="EMBL" id="BKBI01000010">
    <property type="protein sequence ID" value="GEQ36022.1"/>
    <property type="molecule type" value="Genomic_DNA"/>
</dbReference>
<accession>A0AAV3WRK3</accession>
<evidence type="ECO:0000313" key="2">
    <source>
        <dbReference type="Proteomes" id="UP000887127"/>
    </source>
</evidence>
<protein>
    <recommendedName>
        <fullName evidence="3">DUF2187 domain-containing protein</fullName>
    </recommendedName>
</protein>
<gene>
    <name evidence="1" type="ORF">M132T_15300</name>
</gene>
<sequence length="128" mass="14885">MKELKAKVVFHNDFEKRNRGNKQYDYLTIDESLQEGDLVVVETQYGYAVAEFVKYTDSIKINAKSYIVQKLDVERVTELKVRKSKIEELKLRIDSKAKEALQRKKLDELAKDDAELKTLLDTLDSLEA</sequence>
<proteinExistence type="predicted"/>
<evidence type="ECO:0008006" key="3">
    <source>
        <dbReference type="Google" id="ProtNLM"/>
    </source>
</evidence>